<dbReference type="InterPro" id="IPR001789">
    <property type="entry name" value="Sig_transdc_resp-reg_receiver"/>
</dbReference>
<dbReference type="GO" id="GO:0032993">
    <property type="term" value="C:protein-DNA complex"/>
    <property type="evidence" value="ECO:0007669"/>
    <property type="project" value="TreeGrafter"/>
</dbReference>
<dbReference type="InterPro" id="IPR036388">
    <property type="entry name" value="WH-like_DNA-bd_sf"/>
</dbReference>
<dbReference type="PROSITE" id="PS50110">
    <property type="entry name" value="RESPONSE_REGULATORY"/>
    <property type="match status" value="1"/>
</dbReference>
<feature type="DNA-binding region" description="OmpR/PhoB-type" evidence="7">
    <location>
        <begin position="130"/>
        <end position="229"/>
    </location>
</feature>
<evidence type="ECO:0000259" key="8">
    <source>
        <dbReference type="PROSITE" id="PS50110"/>
    </source>
</evidence>
<evidence type="ECO:0000313" key="10">
    <source>
        <dbReference type="EMBL" id="KVM24757.1"/>
    </source>
</evidence>
<dbReference type="GO" id="GO:0000156">
    <property type="term" value="F:phosphorelay response regulator activity"/>
    <property type="evidence" value="ECO:0007669"/>
    <property type="project" value="TreeGrafter"/>
</dbReference>
<dbReference type="PROSITE" id="PS51755">
    <property type="entry name" value="OMPR_PHOB"/>
    <property type="match status" value="1"/>
</dbReference>
<dbReference type="SUPFAM" id="SSF46894">
    <property type="entry name" value="C-terminal effector domain of the bipartite response regulators"/>
    <property type="match status" value="1"/>
</dbReference>
<keyword evidence="1 6" id="KW-0597">Phosphoprotein</keyword>
<dbReference type="InterPro" id="IPR016032">
    <property type="entry name" value="Sig_transdc_resp-reg_C-effctor"/>
</dbReference>
<evidence type="ECO:0000256" key="6">
    <source>
        <dbReference type="PROSITE-ProRule" id="PRU00169"/>
    </source>
</evidence>
<feature type="domain" description="OmpR/PhoB-type" evidence="9">
    <location>
        <begin position="130"/>
        <end position="229"/>
    </location>
</feature>
<evidence type="ECO:0000256" key="7">
    <source>
        <dbReference type="PROSITE-ProRule" id="PRU01091"/>
    </source>
</evidence>
<feature type="domain" description="Response regulatory" evidence="8">
    <location>
        <begin position="2"/>
        <end position="117"/>
    </location>
</feature>
<comment type="caution">
    <text evidence="10">The sequence shown here is derived from an EMBL/GenBank/DDBJ whole genome shotgun (WGS) entry which is preliminary data.</text>
</comment>
<dbReference type="InterPro" id="IPR039420">
    <property type="entry name" value="WalR-like"/>
</dbReference>
<evidence type="ECO:0008006" key="12">
    <source>
        <dbReference type="Google" id="ProtNLM"/>
    </source>
</evidence>
<dbReference type="GO" id="GO:0006355">
    <property type="term" value="P:regulation of DNA-templated transcription"/>
    <property type="evidence" value="ECO:0007669"/>
    <property type="project" value="InterPro"/>
</dbReference>
<dbReference type="GO" id="GO:0000976">
    <property type="term" value="F:transcription cis-regulatory region binding"/>
    <property type="evidence" value="ECO:0007669"/>
    <property type="project" value="TreeGrafter"/>
</dbReference>
<organism evidence="10 11">
    <name type="scientific">Burkholderia ubonensis</name>
    <dbReference type="NCBI Taxonomy" id="101571"/>
    <lineage>
        <taxon>Bacteria</taxon>
        <taxon>Pseudomonadati</taxon>
        <taxon>Pseudomonadota</taxon>
        <taxon>Betaproteobacteria</taxon>
        <taxon>Burkholderiales</taxon>
        <taxon>Burkholderiaceae</taxon>
        <taxon>Burkholderia</taxon>
        <taxon>Burkholderia cepacia complex</taxon>
    </lineage>
</organism>
<evidence type="ECO:0000313" key="11">
    <source>
        <dbReference type="Proteomes" id="UP000061665"/>
    </source>
</evidence>
<evidence type="ECO:0000256" key="5">
    <source>
        <dbReference type="ARBA" id="ARBA00023163"/>
    </source>
</evidence>
<evidence type="ECO:0000259" key="9">
    <source>
        <dbReference type="PROSITE" id="PS51755"/>
    </source>
</evidence>
<evidence type="ECO:0000256" key="3">
    <source>
        <dbReference type="ARBA" id="ARBA00023015"/>
    </source>
</evidence>
<keyword evidence="4 7" id="KW-0238">DNA-binding</keyword>
<dbReference type="SMART" id="SM00862">
    <property type="entry name" value="Trans_reg_C"/>
    <property type="match status" value="1"/>
</dbReference>
<dbReference type="AlphaFoldDB" id="A0AB73G097"/>
<feature type="modified residue" description="4-aspartylphosphate" evidence="6">
    <location>
        <position position="51"/>
    </location>
</feature>
<gene>
    <name evidence="10" type="ORF">WJ53_14585</name>
</gene>
<dbReference type="PANTHER" id="PTHR48111">
    <property type="entry name" value="REGULATOR OF RPOS"/>
    <property type="match status" value="1"/>
</dbReference>
<dbReference type="GO" id="GO:0005829">
    <property type="term" value="C:cytosol"/>
    <property type="evidence" value="ECO:0007669"/>
    <property type="project" value="TreeGrafter"/>
</dbReference>
<proteinExistence type="predicted"/>
<keyword evidence="2" id="KW-0902">Two-component regulatory system</keyword>
<keyword evidence="3" id="KW-0805">Transcription regulation</keyword>
<dbReference type="InterPro" id="IPR011006">
    <property type="entry name" value="CheY-like_superfamily"/>
</dbReference>
<dbReference type="SUPFAM" id="SSF52172">
    <property type="entry name" value="CheY-like"/>
    <property type="match status" value="1"/>
</dbReference>
<dbReference type="Gene3D" id="1.10.10.10">
    <property type="entry name" value="Winged helix-like DNA-binding domain superfamily/Winged helix DNA-binding domain"/>
    <property type="match status" value="1"/>
</dbReference>
<evidence type="ECO:0000256" key="1">
    <source>
        <dbReference type="ARBA" id="ARBA00022553"/>
    </source>
</evidence>
<dbReference type="Pfam" id="PF00486">
    <property type="entry name" value="Trans_reg_C"/>
    <property type="match status" value="1"/>
</dbReference>
<dbReference type="PANTHER" id="PTHR48111:SF1">
    <property type="entry name" value="TWO-COMPONENT RESPONSE REGULATOR ORR33"/>
    <property type="match status" value="1"/>
</dbReference>
<dbReference type="InterPro" id="IPR001867">
    <property type="entry name" value="OmpR/PhoB-type_DNA-bd"/>
</dbReference>
<evidence type="ECO:0000256" key="2">
    <source>
        <dbReference type="ARBA" id="ARBA00023012"/>
    </source>
</evidence>
<dbReference type="CDD" id="cd00383">
    <property type="entry name" value="trans_reg_C"/>
    <property type="match status" value="1"/>
</dbReference>
<reference evidence="10 11" key="1">
    <citation type="submission" date="2015-11" db="EMBL/GenBank/DDBJ databases">
        <title>Expanding the genomic diversity of Burkholderia species for the development of highly accurate diagnostics.</title>
        <authorList>
            <person name="Sahl J."/>
            <person name="Keim P."/>
            <person name="Wagner D."/>
        </authorList>
    </citation>
    <scope>NUCLEOTIDE SEQUENCE [LARGE SCALE GENOMIC DNA]</scope>
    <source>
        <strain evidence="10 11">MSMB2058</strain>
    </source>
</reference>
<dbReference type="EMBL" id="LOZE01000114">
    <property type="protein sequence ID" value="KVM24757.1"/>
    <property type="molecule type" value="Genomic_DNA"/>
</dbReference>
<name>A0AB73G097_9BURK</name>
<dbReference type="Gene3D" id="3.40.50.2300">
    <property type="match status" value="1"/>
</dbReference>
<protein>
    <recommendedName>
        <fullName evidence="12">Two-component system response regulator</fullName>
    </recommendedName>
</protein>
<sequence>MNIAVVTSSAYLFDTIRDSFVGDGVFCVKFDDQLGMARATGRVEFSVVFVDARGGIESCKLLLPYLMSRLGAKVPVIVLNVQRDQASIVDAFEAGADDVVLAPASAGELHARAVNALRGARAASERLEKFDSIELGHYRIDRKSRSVVVGNRRVDLTEKELEIVWFLFLHKNEDVTRKQIAMTVWGTSEDIAGRSLEQYIYRLRSKLDLNGAFGVRLQTLYGRGYRIFEVDGDARYGGNDCALSSTAA</sequence>
<keyword evidence="5" id="KW-0804">Transcription</keyword>
<evidence type="ECO:0000256" key="4">
    <source>
        <dbReference type="ARBA" id="ARBA00023125"/>
    </source>
</evidence>
<dbReference type="Proteomes" id="UP000061665">
    <property type="component" value="Unassembled WGS sequence"/>
</dbReference>
<accession>A0AB73G097</accession>
<dbReference type="RefSeq" id="WP_059724699.1">
    <property type="nucleotide sequence ID" value="NZ_LOYI01000056.1"/>
</dbReference>